<dbReference type="GO" id="GO:0016787">
    <property type="term" value="F:hydrolase activity"/>
    <property type="evidence" value="ECO:0007669"/>
    <property type="project" value="UniProtKB-KW"/>
</dbReference>
<gene>
    <name evidence="5" type="ORF">PSAB_10200</name>
</gene>
<dbReference type="Proteomes" id="UP000019772">
    <property type="component" value="Chromosome"/>
</dbReference>
<protein>
    <submittedName>
        <fullName evidence="5">MutT/nudix family protein</fullName>
    </submittedName>
</protein>
<dbReference type="AlphaFoldDB" id="X4ZJU9"/>
<evidence type="ECO:0000256" key="2">
    <source>
        <dbReference type="ARBA" id="ARBA00022801"/>
    </source>
</evidence>
<dbReference type="EMBL" id="CP004078">
    <property type="protein sequence ID" value="AHV96970.1"/>
    <property type="molecule type" value="Genomic_DNA"/>
</dbReference>
<dbReference type="InterPro" id="IPR020084">
    <property type="entry name" value="NUDIX_hydrolase_CS"/>
</dbReference>
<organism evidence="5 6">
    <name type="scientific">Paenibacillus sabinae T27</name>
    <dbReference type="NCBI Taxonomy" id="1268072"/>
    <lineage>
        <taxon>Bacteria</taxon>
        <taxon>Bacillati</taxon>
        <taxon>Bacillota</taxon>
        <taxon>Bacilli</taxon>
        <taxon>Bacillales</taxon>
        <taxon>Paenibacillaceae</taxon>
        <taxon>Paenibacillus</taxon>
    </lineage>
</organism>
<dbReference type="Gene3D" id="3.90.79.10">
    <property type="entry name" value="Nucleoside Triphosphate Pyrophosphohydrolase"/>
    <property type="match status" value="1"/>
</dbReference>
<name>X4ZJU9_9BACL</name>
<dbReference type="HOGENOM" id="CLU_037162_7_0_9"/>
<comment type="cofactor">
    <cofactor evidence="1">
        <name>Mg(2+)</name>
        <dbReference type="ChEBI" id="CHEBI:18420"/>
    </cofactor>
</comment>
<keyword evidence="2 3" id="KW-0378">Hydrolase</keyword>
<evidence type="ECO:0000313" key="5">
    <source>
        <dbReference type="EMBL" id="AHV96970.1"/>
    </source>
</evidence>
<dbReference type="Pfam" id="PF00293">
    <property type="entry name" value="NUDIX"/>
    <property type="match status" value="1"/>
</dbReference>
<dbReference type="eggNOG" id="COG1051">
    <property type="taxonomic scope" value="Bacteria"/>
</dbReference>
<dbReference type="InterPro" id="IPR015797">
    <property type="entry name" value="NUDIX_hydrolase-like_dom_sf"/>
</dbReference>
<comment type="similarity">
    <text evidence="3">Belongs to the Nudix hydrolase family.</text>
</comment>
<evidence type="ECO:0000256" key="1">
    <source>
        <dbReference type="ARBA" id="ARBA00001946"/>
    </source>
</evidence>
<dbReference type="PRINTS" id="PR00502">
    <property type="entry name" value="NUDIXFAMILY"/>
</dbReference>
<evidence type="ECO:0000313" key="6">
    <source>
        <dbReference type="Proteomes" id="UP000019772"/>
    </source>
</evidence>
<dbReference type="InterPro" id="IPR020476">
    <property type="entry name" value="Nudix_hydrolase"/>
</dbReference>
<feature type="domain" description="Nudix hydrolase" evidence="4">
    <location>
        <begin position="17"/>
        <end position="146"/>
    </location>
</feature>
<dbReference type="OrthoDB" id="9787476at2"/>
<reference evidence="5 6" key="1">
    <citation type="journal article" date="2014" name="PLoS Genet.">
        <title>Comparative Genomic Analysis of N2-Fixing and Non-N2-Fixing Paenibacillus spp.: Organization, Evolution and Expression of the Nitrogen Fixation Genes.</title>
        <authorList>
            <person name="Xie J.B."/>
            <person name="Du Z."/>
            <person name="Bai L."/>
            <person name="Tian C."/>
            <person name="Zhang Y."/>
            <person name="Xie J.Y."/>
            <person name="Wang T."/>
            <person name="Liu X."/>
            <person name="Chen X."/>
            <person name="Cheng Q."/>
            <person name="Chen S."/>
            <person name="Li J."/>
        </authorList>
    </citation>
    <scope>NUCLEOTIDE SEQUENCE [LARGE SCALE GENOMIC DNA]</scope>
    <source>
        <strain evidence="5 6">T27</strain>
    </source>
</reference>
<evidence type="ECO:0000256" key="3">
    <source>
        <dbReference type="RuleBase" id="RU003476"/>
    </source>
</evidence>
<dbReference type="PROSITE" id="PS51462">
    <property type="entry name" value="NUDIX"/>
    <property type="match status" value="1"/>
</dbReference>
<dbReference type="PROSITE" id="PS00893">
    <property type="entry name" value="NUDIX_BOX"/>
    <property type="match status" value="1"/>
</dbReference>
<dbReference type="KEGG" id="psab:PSAB_10200"/>
<dbReference type="InterPro" id="IPR000086">
    <property type="entry name" value="NUDIX_hydrolase_dom"/>
</dbReference>
<dbReference type="CDD" id="cd04677">
    <property type="entry name" value="NUDIX_Hydrolase"/>
    <property type="match status" value="1"/>
</dbReference>
<proteinExistence type="inferred from homology"/>
<dbReference type="SUPFAM" id="SSF55811">
    <property type="entry name" value="Nudix"/>
    <property type="match status" value="1"/>
</dbReference>
<dbReference type="RefSeq" id="WP_025334508.1">
    <property type="nucleotide sequence ID" value="NZ_CP004078.1"/>
</dbReference>
<keyword evidence="6" id="KW-1185">Reference proteome</keyword>
<dbReference type="STRING" id="1268072.PSAB_10200"/>
<dbReference type="PANTHER" id="PTHR43046:SF2">
    <property type="entry name" value="8-OXO-DGTP DIPHOSPHATASE-RELATED"/>
    <property type="match status" value="1"/>
</dbReference>
<sequence length="156" mass="17857">MGYVEDLRTLVGNQPFLLVRPSVAILNEKGQILLVKYQDQTWGIPGGLMELGETVEECIRREVKEEINIEIGSVQLFGVYSGEKLYTKLKNGHEYYNIIIGYLCTEYNGQLKPDGNEVIEAEFFDLNKIPEKTDPYIKQKLEQLGPKLQFILRASQ</sequence>
<accession>X4ZJU9</accession>
<dbReference type="PANTHER" id="PTHR43046">
    <property type="entry name" value="GDP-MANNOSE MANNOSYL HYDROLASE"/>
    <property type="match status" value="1"/>
</dbReference>
<evidence type="ECO:0000259" key="4">
    <source>
        <dbReference type="PROSITE" id="PS51462"/>
    </source>
</evidence>